<evidence type="ECO:0008006" key="3">
    <source>
        <dbReference type="Google" id="ProtNLM"/>
    </source>
</evidence>
<keyword evidence="2" id="KW-1185">Reference proteome</keyword>
<reference evidence="1" key="2">
    <citation type="submission" date="2020-09" db="EMBL/GenBank/DDBJ databases">
        <authorList>
            <person name="Sun Q."/>
            <person name="Zhou Y."/>
        </authorList>
    </citation>
    <scope>NUCLEOTIDE SEQUENCE</scope>
    <source>
        <strain evidence="1">CGMCC 1.12987</strain>
    </source>
</reference>
<gene>
    <name evidence="1" type="ORF">GCM10010916_35550</name>
</gene>
<evidence type="ECO:0000313" key="1">
    <source>
        <dbReference type="EMBL" id="GGG15504.1"/>
    </source>
</evidence>
<proteinExistence type="predicted"/>
<organism evidence="1 2">
    <name type="scientific">Paenibacillus abyssi</name>
    <dbReference type="NCBI Taxonomy" id="1340531"/>
    <lineage>
        <taxon>Bacteria</taxon>
        <taxon>Bacillati</taxon>
        <taxon>Bacillota</taxon>
        <taxon>Bacilli</taxon>
        <taxon>Bacillales</taxon>
        <taxon>Paenibacillaceae</taxon>
        <taxon>Paenibacillus</taxon>
    </lineage>
</organism>
<dbReference type="InterPro" id="IPR024998">
    <property type="entry name" value="DUF3906"/>
</dbReference>
<evidence type="ECO:0000313" key="2">
    <source>
        <dbReference type="Proteomes" id="UP000644756"/>
    </source>
</evidence>
<dbReference type="Pfam" id="PF13046">
    <property type="entry name" value="DUF3906"/>
    <property type="match status" value="1"/>
</dbReference>
<dbReference type="EMBL" id="BMGR01000012">
    <property type="protein sequence ID" value="GGG15504.1"/>
    <property type="molecule type" value="Genomic_DNA"/>
</dbReference>
<reference evidence="1" key="1">
    <citation type="journal article" date="2014" name="Int. J. Syst. Evol. Microbiol.">
        <title>Complete genome sequence of Corynebacterium casei LMG S-19264T (=DSM 44701T), isolated from a smear-ripened cheese.</title>
        <authorList>
            <consortium name="US DOE Joint Genome Institute (JGI-PGF)"/>
            <person name="Walter F."/>
            <person name="Albersmeier A."/>
            <person name="Kalinowski J."/>
            <person name="Ruckert C."/>
        </authorList>
    </citation>
    <scope>NUCLEOTIDE SEQUENCE</scope>
    <source>
        <strain evidence="1">CGMCC 1.12987</strain>
    </source>
</reference>
<accession>A0A917LDR1</accession>
<comment type="caution">
    <text evidence="1">The sequence shown here is derived from an EMBL/GenBank/DDBJ whole genome shotgun (WGS) entry which is preliminary data.</text>
</comment>
<dbReference type="RefSeq" id="WP_188532415.1">
    <property type="nucleotide sequence ID" value="NZ_BMGR01000012.1"/>
</dbReference>
<name>A0A917LDR1_9BACL</name>
<dbReference type="AlphaFoldDB" id="A0A917LDR1"/>
<sequence length="68" mass="7705">MFLYKIEIEYEEKIAYLIVLADSDEKAFATVEGNAAKHFVKTPDIRSIAIIEKKRTEPGNGYLIEVNG</sequence>
<dbReference type="Proteomes" id="UP000644756">
    <property type="component" value="Unassembled WGS sequence"/>
</dbReference>
<protein>
    <recommendedName>
        <fullName evidence="3">DUF3906 domain-containing protein</fullName>
    </recommendedName>
</protein>